<evidence type="ECO:0000259" key="2">
    <source>
        <dbReference type="SMART" id="SM00382"/>
    </source>
</evidence>
<dbReference type="EMBL" id="MN739798">
    <property type="protein sequence ID" value="QHT26543.1"/>
    <property type="molecule type" value="Genomic_DNA"/>
</dbReference>
<accession>A0A6C0EDS3</accession>
<dbReference type="Gene3D" id="1.10.8.60">
    <property type="match status" value="1"/>
</dbReference>
<sequence>MMHSGINLDTMFVSLITTTLYASMTTFVKSVFDFIYNLIEKLFVIEIAFSGYPINDIILEKEKSVAEVNKAFFNNKYDFEIDSKNNLLIKNGRDITNTSNTSNTSVNSQQSPNVTENFGYNVIKSDKEQLYANIIRKNVRHTHVKIWRWDFSKFVRIYKYLMTQKNAVEIKEDVTAYNDDTINNVFCPEASAKLLCPQLQKEYIELKKYFKRSQNKLTIGNGSVKRYFIYGPPGGGKTHFASLVAGLSGGILNSLNLQKTLMDIHKKNNTNNNNMMFNGNPYNDLSLINLKIGGTFLFDNIDANDLLFKNDKKKSEYGNMATLCDLLEGKYTPNAKAIIMIANVPEDIPPEVRLRMRRGRVDKIIYVPNIATKEQCTEFIKLYDASYINDVDKEYMLDDMQIDKVTTRMTEESLTVAEVNEICRTCSRTPIDNWFAAIENEKEQRKFTLMNFDDVKSEIKSNNSENEIENKEVVEEEKHVDDAMHKMYDVEVLNRMQKALTYNDACHIGNLTDLQALKSI</sequence>
<keyword evidence="1" id="KW-0472">Membrane</keyword>
<name>A0A6C0EDS3_9ZZZZ</name>
<dbReference type="SMART" id="SM00382">
    <property type="entry name" value="AAA"/>
    <property type="match status" value="1"/>
</dbReference>
<dbReference type="InterPro" id="IPR003593">
    <property type="entry name" value="AAA+_ATPase"/>
</dbReference>
<feature type="domain" description="AAA+ ATPase" evidence="2">
    <location>
        <begin position="223"/>
        <end position="371"/>
    </location>
</feature>
<dbReference type="GO" id="GO:0005524">
    <property type="term" value="F:ATP binding"/>
    <property type="evidence" value="ECO:0007669"/>
    <property type="project" value="InterPro"/>
</dbReference>
<proteinExistence type="predicted"/>
<dbReference type="Pfam" id="PF00004">
    <property type="entry name" value="AAA"/>
    <property type="match status" value="1"/>
</dbReference>
<dbReference type="SUPFAM" id="SSF52540">
    <property type="entry name" value="P-loop containing nucleoside triphosphate hydrolases"/>
    <property type="match status" value="1"/>
</dbReference>
<organism evidence="3">
    <name type="scientific">viral metagenome</name>
    <dbReference type="NCBI Taxonomy" id="1070528"/>
    <lineage>
        <taxon>unclassified sequences</taxon>
        <taxon>metagenomes</taxon>
        <taxon>organismal metagenomes</taxon>
    </lineage>
</organism>
<evidence type="ECO:0000313" key="3">
    <source>
        <dbReference type="EMBL" id="QHT26543.1"/>
    </source>
</evidence>
<dbReference type="InterPro" id="IPR003959">
    <property type="entry name" value="ATPase_AAA_core"/>
</dbReference>
<protein>
    <recommendedName>
        <fullName evidence="2">AAA+ ATPase domain-containing protein</fullName>
    </recommendedName>
</protein>
<dbReference type="AlphaFoldDB" id="A0A6C0EDS3"/>
<keyword evidence="1" id="KW-1133">Transmembrane helix</keyword>
<evidence type="ECO:0000256" key="1">
    <source>
        <dbReference type="SAM" id="Phobius"/>
    </source>
</evidence>
<dbReference type="Gene3D" id="3.40.50.300">
    <property type="entry name" value="P-loop containing nucleotide triphosphate hydrolases"/>
    <property type="match status" value="1"/>
</dbReference>
<keyword evidence="1" id="KW-0812">Transmembrane</keyword>
<reference evidence="3" key="1">
    <citation type="journal article" date="2020" name="Nature">
        <title>Giant virus diversity and host interactions through global metagenomics.</title>
        <authorList>
            <person name="Schulz F."/>
            <person name="Roux S."/>
            <person name="Paez-Espino D."/>
            <person name="Jungbluth S."/>
            <person name="Walsh D.A."/>
            <person name="Denef V.J."/>
            <person name="McMahon K.D."/>
            <person name="Konstantinidis K.T."/>
            <person name="Eloe-Fadrosh E.A."/>
            <person name="Kyrpides N.C."/>
            <person name="Woyke T."/>
        </authorList>
    </citation>
    <scope>NUCLEOTIDE SEQUENCE</scope>
    <source>
        <strain evidence="3">GVMAG-M-3300023179-27</strain>
    </source>
</reference>
<dbReference type="GO" id="GO:0016887">
    <property type="term" value="F:ATP hydrolysis activity"/>
    <property type="evidence" value="ECO:0007669"/>
    <property type="project" value="InterPro"/>
</dbReference>
<dbReference type="InterPro" id="IPR027417">
    <property type="entry name" value="P-loop_NTPase"/>
</dbReference>
<feature type="transmembrane region" description="Helical" evidence="1">
    <location>
        <begin position="12"/>
        <end position="32"/>
    </location>
</feature>